<name>A0ABV2K8A7_SPOPS</name>
<evidence type="ECO:0000313" key="3">
    <source>
        <dbReference type="Proteomes" id="UP001549104"/>
    </source>
</evidence>
<evidence type="ECO:0000259" key="1">
    <source>
        <dbReference type="PROSITE" id="PS51186"/>
    </source>
</evidence>
<dbReference type="InterPro" id="IPR000182">
    <property type="entry name" value="GNAT_dom"/>
</dbReference>
<organism evidence="2 3">
    <name type="scientific">Sporosarcina psychrophila</name>
    <name type="common">Bacillus psychrophilus</name>
    <dbReference type="NCBI Taxonomy" id="1476"/>
    <lineage>
        <taxon>Bacteria</taxon>
        <taxon>Bacillati</taxon>
        <taxon>Bacillota</taxon>
        <taxon>Bacilli</taxon>
        <taxon>Bacillales</taxon>
        <taxon>Caryophanaceae</taxon>
        <taxon>Sporosarcina</taxon>
    </lineage>
</organism>
<comment type="caution">
    <text evidence="2">The sequence shown here is derived from an EMBL/GenBank/DDBJ whole genome shotgun (WGS) entry which is preliminary data.</text>
</comment>
<reference evidence="2 3" key="1">
    <citation type="submission" date="2024-06" db="EMBL/GenBank/DDBJ databases">
        <title>Sorghum-associated microbial communities from plants grown in Nebraska, USA.</title>
        <authorList>
            <person name="Schachtman D."/>
        </authorList>
    </citation>
    <scope>NUCLEOTIDE SEQUENCE [LARGE SCALE GENOMIC DNA]</scope>
    <source>
        <strain evidence="2 3">1288</strain>
    </source>
</reference>
<feature type="domain" description="N-acetyltransferase" evidence="1">
    <location>
        <begin position="100"/>
        <end position="225"/>
    </location>
</feature>
<dbReference type="SUPFAM" id="SSF55729">
    <property type="entry name" value="Acyl-CoA N-acyltransferases (Nat)"/>
    <property type="match status" value="1"/>
</dbReference>
<keyword evidence="3" id="KW-1185">Reference proteome</keyword>
<accession>A0ABV2K8A7</accession>
<sequence>MLSDLELMENYVNVLFKHDTENRVTVVNEPPYDVATRIFIGGTNLGSVVRYSNKLDASLVGKLEQVIGTNPDAYLGEVINVLSIDSKLNNLWIGPAYVFSVVRDKAHTQAIQVTHENKELLKPYFPYTFEDFEHKQPCFVIVEDDIPVSICCSARSTTKADEASIFTHEDYRGRGYGIDVTNVWATEVQKQGRIALYSTSWDNFASQSLAMRLELLRYGTDIHIS</sequence>
<dbReference type="Proteomes" id="UP001549104">
    <property type="component" value="Unassembled WGS sequence"/>
</dbReference>
<evidence type="ECO:0000313" key="2">
    <source>
        <dbReference type="EMBL" id="MET3657092.1"/>
    </source>
</evidence>
<dbReference type="EMBL" id="JBEPME010000002">
    <property type="protein sequence ID" value="MET3657092.1"/>
    <property type="molecule type" value="Genomic_DNA"/>
</dbReference>
<dbReference type="PROSITE" id="PS51186">
    <property type="entry name" value="GNAT"/>
    <property type="match status" value="1"/>
</dbReference>
<protein>
    <submittedName>
        <fullName evidence="2">GNAT superfamily N-acetyltransferase</fullName>
    </submittedName>
</protein>
<gene>
    <name evidence="2" type="ORF">ABIC55_002179</name>
</gene>
<dbReference type="Pfam" id="PF12746">
    <property type="entry name" value="GNAT_acetyltran"/>
    <property type="match status" value="1"/>
</dbReference>
<dbReference type="Gene3D" id="3.40.630.30">
    <property type="match status" value="1"/>
</dbReference>
<proteinExistence type="predicted"/>
<dbReference type="InterPro" id="IPR027365">
    <property type="entry name" value="GNAT_acetyltra_YdfB-like"/>
</dbReference>
<dbReference type="InterPro" id="IPR016181">
    <property type="entry name" value="Acyl_CoA_acyltransferase"/>
</dbReference>
<dbReference type="CDD" id="cd04301">
    <property type="entry name" value="NAT_SF"/>
    <property type="match status" value="1"/>
</dbReference>
<dbReference type="RefSeq" id="WP_340742153.1">
    <property type="nucleotide sequence ID" value="NZ_JBEPME010000002.1"/>
</dbReference>